<evidence type="ECO:0000256" key="5">
    <source>
        <dbReference type="ARBA" id="ARBA00023274"/>
    </source>
</evidence>
<keyword evidence="4" id="KW-0496">Mitochondrion</keyword>
<feature type="region of interest" description="Disordered" evidence="7">
    <location>
        <begin position="55"/>
        <end position="89"/>
    </location>
</feature>
<evidence type="ECO:0000313" key="8">
    <source>
        <dbReference type="EMBL" id="TKA32036.1"/>
    </source>
</evidence>
<dbReference type="GO" id="GO:0005840">
    <property type="term" value="C:ribosome"/>
    <property type="evidence" value="ECO:0007669"/>
    <property type="project" value="UniProtKB-KW"/>
</dbReference>
<proteinExistence type="inferred from homology"/>
<gene>
    <name evidence="8" type="ORF">B0A50_01282</name>
</gene>
<feature type="compositionally biased region" description="Basic and acidic residues" evidence="7">
    <location>
        <begin position="55"/>
        <end position="76"/>
    </location>
</feature>
<evidence type="ECO:0000256" key="1">
    <source>
        <dbReference type="ARBA" id="ARBA00004173"/>
    </source>
</evidence>
<evidence type="ECO:0000256" key="7">
    <source>
        <dbReference type="SAM" id="MobiDB-lite"/>
    </source>
</evidence>
<keyword evidence="5" id="KW-0687">Ribonucleoprotein</keyword>
<dbReference type="Proteomes" id="UP000308549">
    <property type="component" value="Unassembled WGS sequence"/>
</dbReference>
<name>A0A4U0UC10_9PEZI</name>
<dbReference type="EMBL" id="NAJL01000006">
    <property type="protein sequence ID" value="TKA32036.1"/>
    <property type="molecule type" value="Genomic_DNA"/>
</dbReference>
<reference evidence="8 9" key="1">
    <citation type="submission" date="2017-03" db="EMBL/GenBank/DDBJ databases">
        <title>Genomes of endolithic fungi from Antarctica.</title>
        <authorList>
            <person name="Coleine C."/>
            <person name="Masonjones S."/>
            <person name="Stajich J.E."/>
        </authorList>
    </citation>
    <scope>NUCLEOTIDE SEQUENCE [LARGE SCALE GENOMIC DNA]</scope>
    <source>
        <strain evidence="8 9">CCFEE 6315</strain>
    </source>
</reference>
<evidence type="ECO:0000256" key="4">
    <source>
        <dbReference type="ARBA" id="ARBA00023128"/>
    </source>
</evidence>
<organism evidence="8 9">
    <name type="scientific">Salinomyces thailandicus</name>
    <dbReference type="NCBI Taxonomy" id="706561"/>
    <lineage>
        <taxon>Eukaryota</taxon>
        <taxon>Fungi</taxon>
        <taxon>Dikarya</taxon>
        <taxon>Ascomycota</taxon>
        <taxon>Pezizomycotina</taxon>
        <taxon>Dothideomycetes</taxon>
        <taxon>Dothideomycetidae</taxon>
        <taxon>Mycosphaerellales</taxon>
        <taxon>Teratosphaeriaceae</taxon>
        <taxon>Salinomyces</taxon>
    </lineage>
</organism>
<dbReference type="AlphaFoldDB" id="A0A4U0UC10"/>
<evidence type="ECO:0000256" key="6">
    <source>
        <dbReference type="ARBA" id="ARBA00035183"/>
    </source>
</evidence>
<dbReference type="InterPro" id="IPR018305">
    <property type="entry name" value="Ribosomal_m50"/>
</dbReference>
<dbReference type="GO" id="GO:1990904">
    <property type="term" value="C:ribonucleoprotein complex"/>
    <property type="evidence" value="ECO:0007669"/>
    <property type="project" value="UniProtKB-KW"/>
</dbReference>
<evidence type="ECO:0000256" key="3">
    <source>
        <dbReference type="ARBA" id="ARBA00022980"/>
    </source>
</evidence>
<feature type="region of interest" description="Disordered" evidence="7">
    <location>
        <begin position="367"/>
        <end position="387"/>
    </location>
</feature>
<keyword evidence="9" id="KW-1185">Reference proteome</keyword>
<dbReference type="GO" id="GO:0005739">
    <property type="term" value="C:mitochondrion"/>
    <property type="evidence" value="ECO:0007669"/>
    <property type="project" value="UniProtKB-SubCell"/>
</dbReference>
<accession>A0A4U0UC10</accession>
<dbReference type="OrthoDB" id="6220758at2759"/>
<protein>
    <recommendedName>
        <fullName evidence="6">Large ribosomal subunit protein mL50</fullName>
    </recommendedName>
</protein>
<evidence type="ECO:0000256" key="2">
    <source>
        <dbReference type="ARBA" id="ARBA00008860"/>
    </source>
</evidence>
<comment type="caution">
    <text evidence="8">The sequence shown here is derived from an EMBL/GenBank/DDBJ whole genome shotgun (WGS) entry which is preliminary data.</text>
</comment>
<comment type="subcellular location">
    <subcellularLocation>
        <location evidence="1">Mitochondrion</location>
    </subcellularLocation>
</comment>
<dbReference type="Pfam" id="PF10501">
    <property type="entry name" value="Ribosomal_L50"/>
    <property type="match status" value="1"/>
</dbReference>
<evidence type="ECO:0000313" key="9">
    <source>
        <dbReference type="Proteomes" id="UP000308549"/>
    </source>
</evidence>
<keyword evidence="3" id="KW-0689">Ribosomal protein</keyword>
<sequence length="387" mass="43264">MRAARPVEQALRLSTPRPAHHVCRNCRLQQFSTSRPVPASEPFYKRLMTGIFGSKESREADRARDERQQKKVKELGQRQGGALEKKRDRRGREYEVAAIVDPTETQDYVQAVTWDGLEQVGSEQWVRERADRGEQYVGFRPGKRVRLDAAQWRALLHHVVVELLTLQKAKRALEEACWPRVGESETWVHTRQARIQSSVDGSVTMSFAQAEAEATILASIPTRHPEQMTQNAEALSREVEGAVAEGGPADAADGPKGNIPPAWMDMSIQDPALKIMLLKRILQLTAQTPPTPTLNTATTLASIYTHLAAPAAPKKLAHAPALQKLQSRAPNVAVHARRQTPIDAERKVGRWKVIQDELMKRDLPVTGSRHREAKAGISMRGREVRIT</sequence>
<comment type="similarity">
    <text evidence="2">Belongs to the mitochondrion-specific ribosomal protein mL50 family.</text>
</comment>